<proteinExistence type="predicted"/>
<accession>A0A7T6VIX5</accession>
<reference evidence="1 2" key="1">
    <citation type="submission" date="2020-12" db="EMBL/GenBank/DDBJ databases">
        <title>Complete genome sequence of Burkholderia anthina BJQ0011.</title>
        <authorList>
            <person name="Xu Y."/>
        </authorList>
    </citation>
    <scope>NUCLEOTIDE SEQUENCE [LARGE SCALE GENOMIC DNA]</scope>
    <source>
        <strain evidence="1 2">BJQ0011</strain>
    </source>
</reference>
<dbReference type="AlphaFoldDB" id="A0A7T6VIX5"/>
<protein>
    <submittedName>
        <fullName evidence="1">Uncharacterized protein</fullName>
    </submittedName>
</protein>
<dbReference type="Proteomes" id="UP000596205">
    <property type="component" value="Chromosome 2"/>
</dbReference>
<name>A0A7T6VIX5_9BURK</name>
<sequence length="129" mass="14648">MKLGRRPSTGAVVLNLLETIGPMSAREIADYLGVRIQDIHSAINVMRRAHELRGETKLVYVKDWEFPARVHGGRENAIWSRGDLPCKKRPKRNKPEVERRYKARKRVIARVARTAPGNHFASLIAQVTA</sequence>
<organism evidence="1 2">
    <name type="scientific">Burkholderia anthina</name>
    <dbReference type="NCBI Taxonomy" id="179879"/>
    <lineage>
        <taxon>Bacteria</taxon>
        <taxon>Pseudomonadati</taxon>
        <taxon>Pseudomonadota</taxon>
        <taxon>Betaproteobacteria</taxon>
        <taxon>Burkholderiales</taxon>
        <taxon>Burkholderiaceae</taxon>
        <taxon>Burkholderia</taxon>
        <taxon>Burkholderia cepacia complex</taxon>
    </lineage>
</organism>
<evidence type="ECO:0000313" key="2">
    <source>
        <dbReference type="Proteomes" id="UP000596205"/>
    </source>
</evidence>
<dbReference type="RefSeq" id="WP_199568821.1">
    <property type="nucleotide sequence ID" value="NZ_CP066770.1"/>
</dbReference>
<dbReference type="KEGG" id="bann:JFN94_25970"/>
<evidence type="ECO:0000313" key="1">
    <source>
        <dbReference type="EMBL" id="QQK04779.1"/>
    </source>
</evidence>
<dbReference type="EMBL" id="CP066770">
    <property type="protein sequence ID" value="QQK04779.1"/>
    <property type="molecule type" value="Genomic_DNA"/>
</dbReference>
<gene>
    <name evidence="1" type="ORF">JFN94_25970</name>
</gene>